<dbReference type="Proteomes" id="UP000827986">
    <property type="component" value="Unassembled WGS sequence"/>
</dbReference>
<keyword evidence="2" id="KW-1185">Reference proteome</keyword>
<reference evidence="1" key="1">
    <citation type="submission" date="2021-09" db="EMBL/GenBank/DDBJ databases">
        <title>The genome of Mauremys mutica provides insights into the evolution of semi-aquatic lifestyle.</title>
        <authorList>
            <person name="Gong S."/>
            <person name="Gao Y."/>
        </authorList>
    </citation>
    <scope>NUCLEOTIDE SEQUENCE</scope>
    <source>
        <strain evidence="1">MM-2020</strain>
        <tissue evidence="1">Muscle</tissue>
    </source>
</reference>
<accession>A0A9D3X286</accession>
<sequence length="142" mass="16253">MRGRLQFPQIESITEIIQLAAFFALQPDLISQDAPWPCDSHNALPLLPLRGDQDALWKTKSSQGALSTEVNGSMRHPNNNSHEAPQQPFRIEPFWFSPKILQTLIFISLQKSNFSGKTPIFWRALFTPPPKWCYQRALCMCI</sequence>
<protein>
    <submittedName>
        <fullName evidence="1">Uncharacterized protein</fullName>
    </submittedName>
</protein>
<organism evidence="1 2">
    <name type="scientific">Mauremys mutica</name>
    <name type="common">yellowpond turtle</name>
    <dbReference type="NCBI Taxonomy" id="74926"/>
    <lineage>
        <taxon>Eukaryota</taxon>
        <taxon>Metazoa</taxon>
        <taxon>Chordata</taxon>
        <taxon>Craniata</taxon>
        <taxon>Vertebrata</taxon>
        <taxon>Euteleostomi</taxon>
        <taxon>Archelosauria</taxon>
        <taxon>Testudinata</taxon>
        <taxon>Testudines</taxon>
        <taxon>Cryptodira</taxon>
        <taxon>Durocryptodira</taxon>
        <taxon>Testudinoidea</taxon>
        <taxon>Geoemydidae</taxon>
        <taxon>Geoemydinae</taxon>
        <taxon>Mauremys</taxon>
    </lineage>
</organism>
<dbReference type="EMBL" id="JAHDVG010000483">
    <property type="protein sequence ID" value="KAH1171563.1"/>
    <property type="molecule type" value="Genomic_DNA"/>
</dbReference>
<dbReference type="AlphaFoldDB" id="A0A9D3X286"/>
<comment type="caution">
    <text evidence="1">The sequence shown here is derived from an EMBL/GenBank/DDBJ whole genome shotgun (WGS) entry which is preliminary data.</text>
</comment>
<proteinExistence type="predicted"/>
<gene>
    <name evidence="1" type="ORF">KIL84_007181</name>
</gene>
<name>A0A9D3X286_9SAUR</name>
<evidence type="ECO:0000313" key="2">
    <source>
        <dbReference type="Proteomes" id="UP000827986"/>
    </source>
</evidence>
<evidence type="ECO:0000313" key="1">
    <source>
        <dbReference type="EMBL" id="KAH1171563.1"/>
    </source>
</evidence>